<evidence type="ECO:0008006" key="4">
    <source>
        <dbReference type="Google" id="ProtNLM"/>
    </source>
</evidence>
<evidence type="ECO:0000313" key="3">
    <source>
        <dbReference type="Proteomes" id="UP001220324"/>
    </source>
</evidence>
<organism evidence="2 3">
    <name type="scientific">Penicillium frequentans</name>
    <dbReference type="NCBI Taxonomy" id="3151616"/>
    <lineage>
        <taxon>Eukaryota</taxon>
        <taxon>Fungi</taxon>
        <taxon>Dikarya</taxon>
        <taxon>Ascomycota</taxon>
        <taxon>Pezizomycotina</taxon>
        <taxon>Eurotiomycetes</taxon>
        <taxon>Eurotiomycetidae</taxon>
        <taxon>Eurotiales</taxon>
        <taxon>Aspergillaceae</taxon>
        <taxon>Penicillium</taxon>
    </lineage>
</organism>
<dbReference type="Proteomes" id="UP001220324">
    <property type="component" value="Unassembled WGS sequence"/>
</dbReference>
<evidence type="ECO:0000313" key="2">
    <source>
        <dbReference type="EMBL" id="KAJ5525584.1"/>
    </source>
</evidence>
<keyword evidence="3" id="KW-1185">Reference proteome</keyword>
<sequence length="108" mass="11746">MANPAMARRTKSTMMIIAMVMLRCTILASKDPKGQERVGGVFERPQLNCRSEAKQSCASGMFQEFGNSSGRLSSVVQFEVTLSSVLAAVRDNTALSPLLPGMWKSSKM</sequence>
<evidence type="ECO:0000256" key="1">
    <source>
        <dbReference type="SAM" id="SignalP"/>
    </source>
</evidence>
<comment type="caution">
    <text evidence="2">The sequence shown here is derived from an EMBL/GenBank/DDBJ whole genome shotgun (WGS) entry which is preliminary data.</text>
</comment>
<accession>A0AAD6CNV0</accession>
<name>A0AAD6CNV0_9EURO</name>
<proteinExistence type="predicted"/>
<gene>
    <name evidence="2" type="ORF">N7494_012234</name>
</gene>
<protein>
    <recommendedName>
        <fullName evidence="4">Secreted protein</fullName>
    </recommendedName>
</protein>
<feature type="chain" id="PRO_5041899259" description="Secreted protein" evidence="1">
    <location>
        <begin position="29"/>
        <end position="108"/>
    </location>
</feature>
<reference evidence="2 3" key="1">
    <citation type="journal article" date="2023" name="IMA Fungus">
        <title>Comparative genomic study of the Penicillium genus elucidates a diverse pangenome and 15 lateral gene transfer events.</title>
        <authorList>
            <person name="Petersen C."/>
            <person name="Sorensen T."/>
            <person name="Nielsen M.R."/>
            <person name="Sondergaard T.E."/>
            <person name="Sorensen J.L."/>
            <person name="Fitzpatrick D.A."/>
            <person name="Frisvad J.C."/>
            <person name="Nielsen K.L."/>
        </authorList>
    </citation>
    <scope>NUCLEOTIDE SEQUENCE [LARGE SCALE GENOMIC DNA]</scope>
    <source>
        <strain evidence="2 3">IBT 35679</strain>
    </source>
</reference>
<feature type="signal peptide" evidence="1">
    <location>
        <begin position="1"/>
        <end position="28"/>
    </location>
</feature>
<keyword evidence="1" id="KW-0732">Signal</keyword>
<dbReference type="EMBL" id="JAQIZZ010000008">
    <property type="protein sequence ID" value="KAJ5525584.1"/>
    <property type="molecule type" value="Genomic_DNA"/>
</dbReference>
<dbReference type="AlphaFoldDB" id="A0AAD6CNV0"/>